<dbReference type="AlphaFoldDB" id="A0AAD9TDV1"/>
<evidence type="ECO:0000256" key="1">
    <source>
        <dbReference type="SAM" id="Coils"/>
    </source>
</evidence>
<dbReference type="Pfam" id="PF14303">
    <property type="entry name" value="NAM-associated"/>
    <property type="match status" value="1"/>
</dbReference>
<evidence type="ECO:0000256" key="2">
    <source>
        <dbReference type="SAM" id="MobiDB-lite"/>
    </source>
</evidence>
<dbReference type="Proteomes" id="UP001280121">
    <property type="component" value="Unassembled WGS sequence"/>
</dbReference>
<sequence>MSSDDSGGSSSQRPIGVKKAKSKSKVEELNSTDFNTLKEGQEKLLEFYSRNAMHRERLNDILERKMRCLERKVECLEAEIVMTDLNTITDPMKREFMNRQQLKIMANKLDNKTMDLKIHLGLLGLLSNSVAQYIARHCINFDDWRSEWHGLGADYGEFGDLRGG</sequence>
<keyword evidence="5" id="KW-1185">Reference proteome</keyword>
<accession>A0AAD9TDV1</accession>
<reference evidence="4" key="1">
    <citation type="journal article" date="2023" name="Plant J.">
        <title>Genome sequences and population genomics provide insights into the demographic history, inbreeding, and mutation load of two 'living fossil' tree species of Dipteronia.</title>
        <authorList>
            <person name="Feng Y."/>
            <person name="Comes H.P."/>
            <person name="Chen J."/>
            <person name="Zhu S."/>
            <person name="Lu R."/>
            <person name="Zhang X."/>
            <person name="Li P."/>
            <person name="Qiu J."/>
            <person name="Olsen K.M."/>
            <person name="Qiu Y."/>
        </authorList>
    </citation>
    <scope>NUCLEOTIDE SEQUENCE</scope>
    <source>
        <strain evidence="4">KIB01</strain>
    </source>
</reference>
<keyword evidence="1" id="KW-0175">Coiled coil</keyword>
<name>A0AAD9TDV1_9ROSI</name>
<organism evidence="4 5">
    <name type="scientific">Dipteronia dyeriana</name>
    <dbReference type="NCBI Taxonomy" id="168575"/>
    <lineage>
        <taxon>Eukaryota</taxon>
        <taxon>Viridiplantae</taxon>
        <taxon>Streptophyta</taxon>
        <taxon>Embryophyta</taxon>
        <taxon>Tracheophyta</taxon>
        <taxon>Spermatophyta</taxon>
        <taxon>Magnoliopsida</taxon>
        <taxon>eudicotyledons</taxon>
        <taxon>Gunneridae</taxon>
        <taxon>Pentapetalae</taxon>
        <taxon>rosids</taxon>
        <taxon>malvids</taxon>
        <taxon>Sapindales</taxon>
        <taxon>Sapindaceae</taxon>
        <taxon>Hippocastanoideae</taxon>
        <taxon>Acereae</taxon>
        <taxon>Dipteronia</taxon>
    </lineage>
</organism>
<comment type="caution">
    <text evidence="4">The sequence shown here is derived from an EMBL/GenBank/DDBJ whole genome shotgun (WGS) entry which is preliminary data.</text>
</comment>
<protein>
    <recommendedName>
        <fullName evidence="3">No apical meristem-associated C-terminal domain-containing protein</fullName>
    </recommendedName>
</protein>
<proteinExistence type="predicted"/>
<evidence type="ECO:0000313" key="4">
    <source>
        <dbReference type="EMBL" id="KAK2633728.1"/>
    </source>
</evidence>
<dbReference type="InterPro" id="IPR029466">
    <property type="entry name" value="NAM-associated_C"/>
</dbReference>
<dbReference type="EMBL" id="JANJYI010000009">
    <property type="protein sequence ID" value="KAK2633728.1"/>
    <property type="molecule type" value="Genomic_DNA"/>
</dbReference>
<feature type="compositionally biased region" description="Low complexity" evidence="2">
    <location>
        <begin position="1"/>
        <end position="11"/>
    </location>
</feature>
<gene>
    <name evidence="4" type="ORF">Ddye_028520</name>
</gene>
<feature type="region of interest" description="Disordered" evidence="2">
    <location>
        <begin position="1"/>
        <end position="28"/>
    </location>
</feature>
<feature type="coiled-coil region" evidence="1">
    <location>
        <begin position="59"/>
        <end position="86"/>
    </location>
</feature>
<evidence type="ECO:0000259" key="3">
    <source>
        <dbReference type="Pfam" id="PF14303"/>
    </source>
</evidence>
<evidence type="ECO:0000313" key="5">
    <source>
        <dbReference type="Proteomes" id="UP001280121"/>
    </source>
</evidence>
<feature type="domain" description="No apical meristem-associated C-terminal" evidence="3">
    <location>
        <begin position="3"/>
        <end position="104"/>
    </location>
</feature>